<evidence type="ECO:0000256" key="1">
    <source>
        <dbReference type="SAM" id="Phobius"/>
    </source>
</evidence>
<evidence type="ECO:0000313" key="3">
    <source>
        <dbReference type="RefSeq" id="XP_033179000.1"/>
    </source>
</evidence>
<keyword evidence="2" id="KW-1185">Reference proteome</keyword>
<keyword evidence="1" id="KW-0472">Membrane</keyword>
<dbReference type="GeneID" id="117152198"/>
<dbReference type="RefSeq" id="XP_033179000.1">
    <property type="nucleotide sequence ID" value="XM_033323109.1"/>
</dbReference>
<feature type="transmembrane region" description="Helical" evidence="1">
    <location>
        <begin position="164"/>
        <end position="185"/>
    </location>
</feature>
<keyword evidence="1" id="KW-1133">Transmembrane helix</keyword>
<gene>
    <name evidence="3" type="primary">LOC117152198</name>
</gene>
<keyword evidence="1" id="KW-0812">Transmembrane</keyword>
<dbReference type="OrthoDB" id="10060618at2759"/>
<proteinExistence type="predicted"/>
<sequence>MILVLLIGETARGSGNRDRYTDKKLLLGCLEPEYLKRLEHVDLDSSVELVTVEDVSLSANTLLERCLGSETQNNNDSLNSLLWTFAPKHIHAGTRIIEIATFLAVSILNEGFITHLKNIGRYGNYDWSRSHAFVTSIHIKGRMCAGLHRVPSISPGTHHKLKLLVYYFCVICLWMVLETTLRLLYVLTNYGESRYEHLSDQCKPVLENKDSSCVTTQLLYFINLPLNLRDTFAVKRDETWIERSEIRVSDGSKEAARTARLHERTSENEHFEVEEGPLYGAEIAD</sequence>
<evidence type="ECO:0000313" key="2">
    <source>
        <dbReference type="Proteomes" id="UP000515180"/>
    </source>
</evidence>
<dbReference type="AlphaFoldDB" id="A0A6P8L4X0"/>
<accession>A0A6P8L4X0</accession>
<dbReference type="Proteomes" id="UP000515180">
    <property type="component" value="Unplaced"/>
</dbReference>
<reference evidence="3" key="1">
    <citation type="submission" date="2025-08" db="UniProtKB">
        <authorList>
            <consortium name="RefSeq"/>
        </authorList>
    </citation>
    <scope>IDENTIFICATION</scope>
</reference>
<name>A0A6P8L4X0_BOMIM</name>
<protein>
    <submittedName>
        <fullName evidence="3">Uncharacterized protein LOC117152198</fullName>
    </submittedName>
</protein>
<organism evidence="2 3">
    <name type="scientific">Bombus impatiens</name>
    <name type="common">Bumblebee</name>
    <dbReference type="NCBI Taxonomy" id="132113"/>
    <lineage>
        <taxon>Eukaryota</taxon>
        <taxon>Metazoa</taxon>
        <taxon>Ecdysozoa</taxon>
        <taxon>Arthropoda</taxon>
        <taxon>Hexapoda</taxon>
        <taxon>Insecta</taxon>
        <taxon>Pterygota</taxon>
        <taxon>Neoptera</taxon>
        <taxon>Endopterygota</taxon>
        <taxon>Hymenoptera</taxon>
        <taxon>Apocrita</taxon>
        <taxon>Aculeata</taxon>
        <taxon>Apoidea</taxon>
        <taxon>Anthophila</taxon>
        <taxon>Apidae</taxon>
        <taxon>Bombus</taxon>
        <taxon>Pyrobombus</taxon>
    </lineage>
</organism>